<accession>A0A7Y9XI45</accession>
<dbReference type="InterPro" id="IPR052389">
    <property type="entry name" value="Sec_Metab_Biosynth-Assoc"/>
</dbReference>
<evidence type="ECO:0000313" key="5">
    <source>
        <dbReference type="Proteomes" id="UP000189004"/>
    </source>
</evidence>
<dbReference type="Proteomes" id="UP000189004">
    <property type="component" value="Unassembled WGS sequence"/>
</dbReference>
<proteinExistence type="predicted"/>
<dbReference type="InterPro" id="IPR029069">
    <property type="entry name" value="HotDog_dom_sf"/>
</dbReference>
<dbReference type="EMBL" id="MCOK01000001">
    <property type="protein sequence ID" value="OOC53845.1"/>
    <property type="molecule type" value="Genomic_DNA"/>
</dbReference>
<organism evidence="4 5">
    <name type="scientific">Nocardiopsis sinuspersici</name>
    <dbReference type="NCBI Taxonomy" id="501010"/>
    <lineage>
        <taxon>Bacteria</taxon>
        <taxon>Bacillati</taxon>
        <taxon>Actinomycetota</taxon>
        <taxon>Actinomycetes</taxon>
        <taxon>Streptosporangiales</taxon>
        <taxon>Nocardiopsidaceae</taxon>
        <taxon>Nocardiopsis</taxon>
    </lineage>
</organism>
<evidence type="ECO:0000259" key="2">
    <source>
        <dbReference type="Pfam" id="PF20789"/>
    </source>
</evidence>
<dbReference type="Proteomes" id="UP000584931">
    <property type="component" value="Unassembled WGS sequence"/>
</dbReference>
<protein>
    <submittedName>
        <fullName evidence="3 4">Thioesterase</fullName>
    </submittedName>
</protein>
<dbReference type="SUPFAM" id="SSF54637">
    <property type="entry name" value="Thioesterase/thiol ester dehydrase-isomerase"/>
    <property type="match status" value="2"/>
</dbReference>
<dbReference type="Pfam" id="PF20789">
    <property type="entry name" value="4HBT_3C"/>
    <property type="match status" value="1"/>
</dbReference>
<dbReference type="InterPro" id="IPR049450">
    <property type="entry name" value="ACOT8-like_C"/>
</dbReference>
<dbReference type="InterPro" id="IPR042171">
    <property type="entry name" value="Acyl-CoA_hotdog"/>
</dbReference>
<sequence>MSLDHTTEGFRFDRDTRVDKRADGEFTATLTDAWNTFTTHPNGGYVLGAALNALRQGLNQPDPLAVSVFFLRPAAPGEATVRTEVVREGRRTATGQALMEQGGKEIVRATATYGDLTPDPKARVLTLEEPPRLPSPEDCFVPPEFDRPEGLGIAHSVEYRYPRRPAWLEGRKDGRPHAEFWMRFADGREPDTHSLASMVDFAPPAVLEIGEFATITVELSVHVRARPAPGWLACRVFTKHVSGGMHEEDMEIWDGTGTLVAQCRQLAMLL</sequence>
<name>A0A1V3BZG2_9ACTN</name>
<evidence type="ECO:0000313" key="6">
    <source>
        <dbReference type="Proteomes" id="UP000584931"/>
    </source>
</evidence>
<dbReference type="Gene3D" id="2.40.160.210">
    <property type="entry name" value="Acyl-CoA thioesterase, double hotdog domain"/>
    <property type="match status" value="1"/>
</dbReference>
<dbReference type="AlphaFoldDB" id="A0A1V3BZG2"/>
<dbReference type="PANTHER" id="PTHR38110">
    <property type="entry name" value="CHROMOSOME 23, WHOLE GENOME SHOTGUN SEQUENCE"/>
    <property type="match status" value="1"/>
</dbReference>
<dbReference type="OrthoDB" id="5418286at2"/>
<reference evidence="4" key="2">
    <citation type="submission" date="2016-08" db="EMBL/GenBank/DDBJ databases">
        <authorList>
            <person name="Seilhamer J.J."/>
        </authorList>
    </citation>
    <scope>NUCLEOTIDE SEQUENCE [LARGE SCALE GENOMIC DNA]</scope>
    <source>
        <strain evidence="4">UTMC102</strain>
    </source>
</reference>
<dbReference type="STRING" id="501010.NOSIN_08545"/>
<reference evidence="5" key="1">
    <citation type="submission" date="2016-08" db="EMBL/GenBank/DDBJ databases">
        <authorList>
            <person name="Tokovenko B."/>
            <person name="Kalinowski J."/>
        </authorList>
    </citation>
    <scope>NUCLEOTIDE SEQUENCE [LARGE SCALE GENOMIC DNA]</scope>
    <source>
        <strain evidence="5">UTMC102</strain>
    </source>
</reference>
<gene>
    <name evidence="3" type="ORF">HNR06_004726</name>
    <name evidence="4" type="ORF">NOSIN_08545</name>
</gene>
<dbReference type="RefSeq" id="WP_077690233.1">
    <property type="nucleotide sequence ID" value="NZ_JACCHL010000001.1"/>
</dbReference>
<evidence type="ECO:0000313" key="4">
    <source>
        <dbReference type="EMBL" id="OOC53845.1"/>
    </source>
</evidence>
<feature type="domain" description="Acyl-CoA thioesterase-like C-terminal" evidence="2">
    <location>
        <begin position="136"/>
        <end position="268"/>
    </location>
</feature>
<accession>A0A1V3BZG2</accession>
<dbReference type="InterPro" id="IPR049449">
    <property type="entry name" value="TesB_ACOT8-like_N"/>
</dbReference>
<feature type="domain" description="Acyl-CoA thioesterase-like N-terminal HotDog" evidence="1">
    <location>
        <begin position="31"/>
        <end position="114"/>
    </location>
</feature>
<reference evidence="3 6" key="3">
    <citation type="submission" date="2020-07" db="EMBL/GenBank/DDBJ databases">
        <title>Sequencing the genomes of 1000 actinobacteria strains.</title>
        <authorList>
            <person name="Klenk H.-P."/>
        </authorList>
    </citation>
    <scope>NUCLEOTIDE SEQUENCE [LARGE SCALE GENOMIC DNA]</scope>
    <source>
        <strain evidence="3 6">DSM 45278</strain>
    </source>
</reference>
<dbReference type="PANTHER" id="PTHR38110:SF1">
    <property type="entry name" value="THIOESTERASE DOMAIN-CONTAINING PROTEIN"/>
    <property type="match status" value="1"/>
</dbReference>
<dbReference type="Pfam" id="PF13622">
    <property type="entry name" value="4HBT_3"/>
    <property type="match status" value="1"/>
</dbReference>
<keyword evidence="5" id="KW-1185">Reference proteome</keyword>
<evidence type="ECO:0000313" key="3">
    <source>
        <dbReference type="EMBL" id="NYH55137.1"/>
    </source>
</evidence>
<dbReference type="EMBL" id="JACCHL010000001">
    <property type="protein sequence ID" value="NYH55137.1"/>
    <property type="molecule type" value="Genomic_DNA"/>
</dbReference>
<comment type="caution">
    <text evidence="4">The sequence shown here is derived from an EMBL/GenBank/DDBJ whole genome shotgun (WGS) entry which is preliminary data.</text>
</comment>
<evidence type="ECO:0000259" key="1">
    <source>
        <dbReference type="Pfam" id="PF13622"/>
    </source>
</evidence>